<evidence type="ECO:0000259" key="6">
    <source>
        <dbReference type="PROSITE" id="PS51898"/>
    </source>
</evidence>
<dbReference type="Gene3D" id="1.10.150.130">
    <property type="match status" value="1"/>
</dbReference>
<keyword evidence="2" id="KW-0229">DNA integration</keyword>
<dbReference type="InterPro" id="IPR044068">
    <property type="entry name" value="CB"/>
</dbReference>
<keyword evidence="4" id="KW-0233">DNA recombination</keyword>
<protein>
    <submittedName>
        <fullName evidence="8">Site-specific integrase</fullName>
    </submittedName>
</protein>
<dbReference type="Proteomes" id="UP001232117">
    <property type="component" value="Chromosome"/>
</dbReference>
<dbReference type="SUPFAM" id="SSF56349">
    <property type="entry name" value="DNA breaking-rejoining enzymes"/>
    <property type="match status" value="1"/>
</dbReference>
<evidence type="ECO:0000313" key="9">
    <source>
        <dbReference type="Proteomes" id="UP001232117"/>
    </source>
</evidence>
<evidence type="ECO:0000256" key="4">
    <source>
        <dbReference type="ARBA" id="ARBA00023172"/>
    </source>
</evidence>
<keyword evidence="9" id="KW-1185">Reference proteome</keyword>
<feature type="domain" description="Core-binding (CB)" evidence="7">
    <location>
        <begin position="1"/>
        <end position="86"/>
    </location>
</feature>
<evidence type="ECO:0000313" key="8">
    <source>
        <dbReference type="EMBL" id="WGK94763.1"/>
    </source>
</evidence>
<evidence type="ECO:0000256" key="3">
    <source>
        <dbReference type="ARBA" id="ARBA00023125"/>
    </source>
</evidence>
<dbReference type="InterPro" id="IPR013762">
    <property type="entry name" value="Integrase-like_cat_sf"/>
</dbReference>
<dbReference type="InterPro" id="IPR050090">
    <property type="entry name" value="Tyrosine_recombinase_XerCD"/>
</dbReference>
<dbReference type="PANTHER" id="PTHR30349:SF64">
    <property type="entry name" value="PROPHAGE INTEGRASE INTD-RELATED"/>
    <property type="match status" value="1"/>
</dbReference>
<dbReference type="InterPro" id="IPR002104">
    <property type="entry name" value="Integrase_catalytic"/>
</dbReference>
<evidence type="ECO:0000256" key="2">
    <source>
        <dbReference type="ARBA" id="ARBA00022908"/>
    </source>
</evidence>
<dbReference type="PROSITE" id="PS51900">
    <property type="entry name" value="CB"/>
    <property type="match status" value="1"/>
</dbReference>
<reference evidence="8 9" key="1">
    <citation type="submission" date="2023-06" db="EMBL/GenBank/DDBJ databases">
        <title>Complete Genome Sequence of Flavobacterium keumense K3R-10.</title>
        <authorList>
            <person name="Jeong H."/>
            <person name="Jhang S.Y."/>
            <person name="Kim J.N."/>
        </authorList>
    </citation>
    <scope>NUCLEOTIDE SEQUENCE [LARGE SCALE GENOMIC DNA]</scope>
    <source>
        <strain evidence="8 9">K3R-10</strain>
    </source>
</reference>
<comment type="similarity">
    <text evidence="1">Belongs to the 'phage' integrase family.</text>
</comment>
<sequence length="262" mass="30592">MNIQNYLQCFISHLQIKRYSPTSIKNYQSNLLLFLTVEAHKYSTATEIEIAAIEKYFHLKIKKDSMSDSHHRIILASITKFYELVLEKNINLKHLYPQRKDYKLTNYLLSTAEIKKLIEVTYNLKHKSIIILLYLCLSEVVNLKITDIDSKAMTIYIRQVNAKKYRQVMLSKNFLLILRHYYLKFKPTIFLSEGQNGLQYSAKSIRQIVKQNAAKSGINKSVSPHILGHCYATHLIEVGTKIHYIQELLGHSHLNTTKIYTQ</sequence>
<dbReference type="InterPro" id="IPR011010">
    <property type="entry name" value="DNA_brk_join_enz"/>
</dbReference>
<dbReference type="PROSITE" id="PS51898">
    <property type="entry name" value="TYR_RECOMBINASE"/>
    <property type="match status" value="1"/>
</dbReference>
<keyword evidence="3 5" id="KW-0238">DNA-binding</keyword>
<name>A0ABY8N557_9FLAO</name>
<evidence type="ECO:0000259" key="7">
    <source>
        <dbReference type="PROSITE" id="PS51900"/>
    </source>
</evidence>
<evidence type="ECO:0000256" key="5">
    <source>
        <dbReference type="PROSITE-ProRule" id="PRU01248"/>
    </source>
</evidence>
<evidence type="ECO:0000256" key="1">
    <source>
        <dbReference type="ARBA" id="ARBA00008857"/>
    </source>
</evidence>
<organism evidence="8 9">
    <name type="scientific">Flavobacterium keumense</name>
    <dbReference type="NCBI Taxonomy" id="1306518"/>
    <lineage>
        <taxon>Bacteria</taxon>
        <taxon>Pseudomonadati</taxon>
        <taxon>Bacteroidota</taxon>
        <taxon>Flavobacteriia</taxon>
        <taxon>Flavobacteriales</taxon>
        <taxon>Flavobacteriaceae</taxon>
        <taxon>Flavobacterium</taxon>
    </lineage>
</organism>
<dbReference type="PANTHER" id="PTHR30349">
    <property type="entry name" value="PHAGE INTEGRASE-RELATED"/>
    <property type="match status" value="1"/>
</dbReference>
<dbReference type="EMBL" id="CP092332">
    <property type="protein sequence ID" value="WGK94763.1"/>
    <property type="molecule type" value="Genomic_DNA"/>
</dbReference>
<proteinExistence type="inferred from homology"/>
<gene>
    <name evidence="8" type="ORF">MG292_00620</name>
</gene>
<dbReference type="InterPro" id="IPR010998">
    <property type="entry name" value="Integrase_recombinase_N"/>
</dbReference>
<accession>A0ABY8N557</accession>
<dbReference type="Gene3D" id="1.10.443.10">
    <property type="entry name" value="Intergrase catalytic core"/>
    <property type="match status" value="1"/>
</dbReference>
<dbReference type="Pfam" id="PF00589">
    <property type="entry name" value="Phage_integrase"/>
    <property type="match status" value="1"/>
</dbReference>
<feature type="domain" description="Tyr recombinase" evidence="6">
    <location>
        <begin position="103"/>
        <end position="262"/>
    </location>
</feature>
<dbReference type="RefSeq" id="WP_264532522.1">
    <property type="nucleotide sequence ID" value="NZ_CP092332.1"/>
</dbReference>